<dbReference type="PROSITE" id="PS00107">
    <property type="entry name" value="PROTEIN_KINASE_ATP"/>
    <property type="match status" value="1"/>
</dbReference>
<proteinExistence type="inferred from homology"/>
<dbReference type="InterPro" id="IPR017441">
    <property type="entry name" value="Protein_kinase_ATP_BS"/>
</dbReference>
<dbReference type="RefSeq" id="XP_068355012.1">
    <property type="nucleotide sequence ID" value="XM_068507805.1"/>
</dbReference>
<dbReference type="Gene3D" id="1.10.510.10">
    <property type="entry name" value="Transferase(Phosphotransferase) domain 1"/>
    <property type="match status" value="1"/>
</dbReference>
<keyword evidence="4 9" id="KW-0418">Kinase</keyword>
<dbReference type="EMBL" id="MLAK01000892">
    <property type="protein sequence ID" value="OHT01876.1"/>
    <property type="molecule type" value="Genomic_DNA"/>
</dbReference>
<dbReference type="SUPFAM" id="SSF56112">
    <property type="entry name" value="Protein kinase-like (PK-like)"/>
    <property type="match status" value="1"/>
</dbReference>
<dbReference type="GO" id="GO:0004713">
    <property type="term" value="F:protein tyrosine kinase activity"/>
    <property type="evidence" value="ECO:0007669"/>
    <property type="project" value="TreeGrafter"/>
</dbReference>
<sequence>MSKLDCSTIFAEQFFQEINPLEYTGPAFFQGRPLNPPDEADSSFQGHKIVCVNEMFEDNDHNVFRVIDVLGNGTFSYVFKVQMMMQPTTFCALKIIKNLPQYRITGISEIMVHKILNEAPPHPGKDHIIMPLSTFETDGHVCMVLPLLHRSLFEGICQTQSTLDLLLSIRTIMKQLMEALCFIHMNGVIHCDLKPDNILFKGESTHNICLIDFGSATTSMCGQGQYIQSRFYRSPEVMLGLPYNSMIDIWSAGCVAAELYLDFAIFACECESDVVHTMAVLFGQFPENLLQISKNWWKFYDMTPRGFTLKMNPLEVLATRHSYHSIFEKKGPVTLNQLIFDHKPIVSPEEAQTVACFSDFVHRLLELDQRKRLTAEQALQHPFIIGNFQFEGWNPPPVSLPSFPANFPLNNQERPRPPSVPNSIDFLSLM</sequence>
<name>A0A1J4JWG8_9EUKA</name>
<dbReference type="GO" id="GO:0005737">
    <property type="term" value="C:cytoplasm"/>
    <property type="evidence" value="ECO:0007669"/>
    <property type="project" value="TreeGrafter"/>
</dbReference>
<dbReference type="VEuPathDB" id="TrichDB:TRFO_31224"/>
<evidence type="ECO:0000256" key="6">
    <source>
        <dbReference type="PROSITE-ProRule" id="PRU10141"/>
    </source>
</evidence>
<evidence type="ECO:0000313" key="10">
    <source>
        <dbReference type="Proteomes" id="UP000179807"/>
    </source>
</evidence>
<evidence type="ECO:0000313" key="9">
    <source>
        <dbReference type="EMBL" id="OHT01876.1"/>
    </source>
</evidence>
<protein>
    <submittedName>
        <fullName evidence="9">CMGC family protein kinase</fullName>
    </submittedName>
</protein>
<evidence type="ECO:0000256" key="3">
    <source>
        <dbReference type="ARBA" id="ARBA00022741"/>
    </source>
</evidence>
<dbReference type="Proteomes" id="UP000179807">
    <property type="component" value="Unassembled WGS sequence"/>
</dbReference>
<keyword evidence="3 6" id="KW-0547">Nucleotide-binding</keyword>
<dbReference type="GO" id="GO:0005524">
    <property type="term" value="F:ATP binding"/>
    <property type="evidence" value="ECO:0007669"/>
    <property type="project" value="UniProtKB-UniRule"/>
</dbReference>
<evidence type="ECO:0000256" key="7">
    <source>
        <dbReference type="RuleBase" id="RU000304"/>
    </source>
</evidence>
<keyword evidence="1 7" id="KW-0723">Serine/threonine-protein kinase</keyword>
<evidence type="ECO:0000259" key="8">
    <source>
        <dbReference type="PROSITE" id="PS50011"/>
    </source>
</evidence>
<dbReference type="PANTHER" id="PTHR24058">
    <property type="entry name" value="DUAL SPECIFICITY PROTEIN KINASE"/>
    <property type="match status" value="1"/>
</dbReference>
<dbReference type="Gene3D" id="3.30.200.20">
    <property type="entry name" value="Phosphorylase Kinase, domain 1"/>
    <property type="match status" value="1"/>
</dbReference>
<evidence type="ECO:0000256" key="1">
    <source>
        <dbReference type="ARBA" id="ARBA00022527"/>
    </source>
</evidence>
<dbReference type="SMART" id="SM00220">
    <property type="entry name" value="S_TKc"/>
    <property type="match status" value="1"/>
</dbReference>
<dbReference type="InterPro" id="IPR008271">
    <property type="entry name" value="Ser/Thr_kinase_AS"/>
</dbReference>
<comment type="similarity">
    <text evidence="7">Belongs to the protein kinase superfamily.</text>
</comment>
<dbReference type="InterPro" id="IPR000719">
    <property type="entry name" value="Prot_kinase_dom"/>
</dbReference>
<organism evidence="9 10">
    <name type="scientific">Tritrichomonas foetus</name>
    <dbReference type="NCBI Taxonomy" id="1144522"/>
    <lineage>
        <taxon>Eukaryota</taxon>
        <taxon>Metamonada</taxon>
        <taxon>Parabasalia</taxon>
        <taxon>Tritrichomonadida</taxon>
        <taxon>Tritrichomonadidae</taxon>
        <taxon>Tritrichomonas</taxon>
    </lineage>
</organism>
<dbReference type="InterPro" id="IPR050494">
    <property type="entry name" value="Ser_Thr_dual-spec_kinase"/>
</dbReference>
<gene>
    <name evidence="9" type="ORF">TRFO_31224</name>
</gene>
<evidence type="ECO:0000256" key="5">
    <source>
        <dbReference type="ARBA" id="ARBA00022840"/>
    </source>
</evidence>
<keyword evidence="10" id="KW-1185">Reference proteome</keyword>
<dbReference type="PROSITE" id="PS00108">
    <property type="entry name" value="PROTEIN_KINASE_ST"/>
    <property type="match status" value="1"/>
</dbReference>
<evidence type="ECO:0000256" key="4">
    <source>
        <dbReference type="ARBA" id="ARBA00022777"/>
    </source>
</evidence>
<dbReference type="GeneID" id="94842509"/>
<evidence type="ECO:0000256" key="2">
    <source>
        <dbReference type="ARBA" id="ARBA00022679"/>
    </source>
</evidence>
<keyword evidence="5 6" id="KW-0067">ATP-binding</keyword>
<feature type="binding site" evidence="6">
    <location>
        <position position="94"/>
    </location>
    <ligand>
        <name>ATP</name>
        <dbReference type="ChEBI" id="CHEBI:30616"/>
    </ligand>
</feature>
<comment type="caution">
    <text evidence="9">The sequence shown here is derived from an EMBL/GenBank/DDBJ whole genome shotgun (WGS) entry which is preliminary data.</text>
</comment>
<dbReference type="PROSITE" id="PS50011">
    <property type="entry name" value="PROTEIN_KINASE_DOM"/>
    <property type="match status" value="1"/>
</dbReference>
<reference evidence="9" key="1">
    <citation type="submission" date="2016-10" db="EMBL/GenBank/DDBJ databases">
        <authorList>
            <person name="Benchimol M."/>
            <person name="Almeida L.G."/>
            <person name="Vasconcelos A.T."/>
            <person name="Perreira-Neves A."/>
            <person name="Rosa I.A."/>
            <person name="Tasca T."/>
            <person name="Bogo M.R."/>
            <person name="de Souza W."/>
        </authorList>
    </citation>
    <scope>NUCLEOTIDE SEQUENCE [LARGE SCALE GENOMIC DNA]</scope>
    <source>
        <strain evidence="9">K</strain>
    </source>
</reference>
<accession>A0A1J4JWG8</accession>
<dbReference type="PANTHER" id="PTHR24058:SF17">
    <property type="entry name" value="HOMEODOMAIN INTERACTING PROTEIN KINASE, ISOFORM D"/>
    <property type="match status" value="1"/>
</dbReference>
<keyword evidence="2" id="KW-0808">Transferase</keyword>
<dbReference type="AlphaFoldDB" id="A0A1J4JWG8"/>
<feature type="domain" description="Protein kinase" evidence="8">
    <location>
        <begin position="64"/>
        <end position="384"/>
    </location>
</feature>
<dbReference type="Pfam" id="PF00069">
    <property type="entry name" value="Pkinase"/>
    <property type="match status" value="1"/>
</dbReference>
<dbReference type="InterPro" id="IPR011009">
    <property type="entry name" value="Kinase-like_dom_sf"/>
</dbReference>
<dbReference type="GO" id="GO:0004674">
    <property type="term" value="F:protein serine/threonine kinase activity"/>
    <property type="evidence" value="ECO:0007669"/>
    <property type="project" value="UniProtKB-KW"/>
</dbReference>
<dbReference type="OrthoDB" id="9332038at2759"/>